<gene>
    <name evidence="1" type="ORF">GCWU000321_01884</name>
</gene>
<dbReference type="STRING" id="592028.GCWU000321_01884"/>
<accession>C9LQQ2</accession>
<evidence type="ECO:0000313" key="2">
    <source>
        <dbReference type="Proteomes" id="UP000004736"/>
    </source>
</evidence>
<dbReference type="EMBL" id="ACIM02000001">
    <property type="protein sequence ID" value="EEW97888.1"/>
    <property type="molecule type" value="Genomic_DNA"/>
</dbReference>
<comment type="caution">
    <text evidence="1">The sequence shown here is derived from an EMBL/GenBank/DDBJ whole genome shotgun (WGS) entry which is preliminary data.</text>
</comment>
<reference evidence="1" key="1">
    <citation type="submission" date="2009-09" db="EMBL/GenBank/DDBJ databases">
        <authorList>
            <person name="Weinstock G."/>
            <person name="Sodergren E."/>
            <person name="Clifton S."/>
            <person name="Fulton L."/>
            <person name="Fulton B."/>
            <person name="Courtney L."/>
            <person name="Fronick C."/>
            <person name="Harrison M."/>
            <person name="Strong C."/>
            <person name="Farmer C."/>
            <person name="Delahaunty K."/>
            <person name="Markovic C."/>
            <person name="Hall O."/>
            <person name="Minx P."/>
            <person name="Tomlinson C."/>
            <person name="Mitreva M."/>
            <person name="Nelson J."/>
            <person name="Hou S."/>
            <person name="Wollam A."/>
            <person name="Pepin K.H."/>
            <person name="Johnson M."/>
            <person name="Bhonagiri V."/>
            <person name="Nash W.E."/>
            <person name="Warren W."/>
            <person name="Chinwalla A."/>
            <person name="Mardis E.R."/>
            <person name="Wilson R.K."/>
        </authorList>
    </citation>
    <scope>NUCLEOTIDE SEQUENCE [LARGE SCALE GENOMIC DNA]</scope>
    <source>
        <strain evidence="1">DSM 15470</strain>
    </source>
</reference>
<protein>
    <submittedName>
        <fullName evidence="1">Uncharacterized protein</fullName>
    </submittedName>
</protein>
<dbReference type="Proteomes" id="UP000004736">
    <property type="component" value="Unassembled WGS sequence"/>
</dbReference>
<evidence type="ECO:0000313" key="1">
    <source>
        <dbReference type="EMBL" id="EEW97888.1"/>
    </source>
</evidence>
<sequence length="48" mass="5552">MFRTRCRALIIFITLAKTTPLYVARSCTVITVLSLGRRAFAHYGYRRS</sequence>
<organism evidence="1 2">
    <name type="scientific">Dialister invisus DSM 15470</name>
    <dbReference type="NCBI Taxonomy" id="592028"/>
    <lineage>
        <taxon>Bacteria</taxon>
        <taxon>Bacillati</taxon>
        <taxon>Bacillota</taxon>
        <taxon>Negativicutes</taxon>
        <taxon>Veillonellales</taxon>
        <taxon>Veillonellaceae</taxon>
        <taxon>Dialister</taxon>
    </lineage>
</organism>
<keyword evidence="2" id="KW-1185">Reference proteome</keyword>
<proteinExistence type="predicted"/>
<dbReference type="HOGENOM" id="CLU_3152138_0_0_9"/>
<dbReference type="AlphaFoldDB" id="C9LQQ2"/>
<name>C9LQQ2_9FIRM</name>